<dbReference type="AlphaFoldDB" id="A0A643BQ28"/>
<dbReference type="Gene3D" id="2.30.29.30">
    <property type="entry name" value="Pleckstrin-homology domain (PH domain)/Phosphotyrosine-binding domain (PTB)"/>
    <property type="match status" value="3"/>
</dbReference>
<name>A0A643BQ28_BALPH</name>
<proteinExistence type="predicted"/>
<dbReference type="Pfam" id="PF00169">
    <property type="entry name" value="PH"/>
    <property type="match status" value="2"/>
</dbReference>
<protein>
    <recommendedName>
        <fullName evidence="2">PH domain-containing protein</fullName>
    </recommendedName>
</protein>
<keyword evidence="4" id="KW-1185">Reference proteome</keyword>
<reference evidence="3 4" key="1">
    <citation type="journal article" date="2019" name="PLoS ONE">
        <title>Genomic analyses reveal an absence of contemporary introgressive admixture between fin whales and blue whales, despite known hybrids.</title>
        <authorList>
            <person name="Westbury M.V."/>
            <person name="Petersen B."/>
            <person name="Lorenzen E.D."/>
        </authorList>
    </citation>
    <scope>NUCLEOTIDE SEQUENCE [LARGE SCALE GENOMIC DNA]</scope>
    <source>
        <strain evidence="3">FinWhale-01</strain>
    </source>
</reference>
<sequence>NRICGFLDIEENENSGKFLRRYFILDTQANCLLWYMDNPQAVIGSWVGGDFGATQFVADEKLRLTLEVTLARTQQNGAKALEAFRLRSGNLAIGAGAVGSLQLTYISKQSVMLPAPAKEGWGVGGRVGRDFVFVIGTKRNTDTTTKTLVTGKDPPKWRGCTGMAHKERGLHWDYMHHLDGIAVAGRLRAPRGGSQMSQEATQRPDKGWRVRWAGRQSIPSLVLFAQTGREQPLFRAETWVSIATPKQKPKTPLCFVINALSQRYFLQANDQKDLKDWVEALNQASKITVPKVGNLPLTTEVLKSLATPLALEKKPQVAYKTEIIGGVVVHTPISQRKSWKRRFFVLDDFTICYFKCEQDREPLRTIFLKDVLKTHECLVKSGDLLMRDNLFEIITSSRTFYVQADSPEDMHSWIKEIGAAVQALKCHPREMSFSRSISLTRSGSSSLSGGPNSVLCRGRPPLEERRALCKAPSVASSWQPWTPVPQAGEKLLPTEETPEDSLFMPRLGESSTSG</sequence>
<evidence type="ECO:0000256" key="1">
    <source>
        <dbReference type="SAM" id="MobiDB-lite"/>
    </source>
</evidence>
<dbReference type="InterPro" id="IPR011993">
    <property type="entry name" value="PH-like_dom_sf"/>
</dbReference>
<feature type="domain" description="PH" evidence="2">
    <location>
        <begin position="188"/>
        <end position="286"/>
    </location>
</feature>
<dbReference type="PANTHER" id="PTHR14336">
    <property type="entry name" value="TANDEM PH DOMAIN CONTAINING PROTEIN"/>
    <property type="match status" value="1"/>
</dbReference>
<dbReference type="OrthoDB" id="185175at2759"/>
<feature type="region of interest" description="Disordered" evidence="1">
    <location>
        <begin position="472"/>
        <end position="514"/>
    </location>
</feature>
<dbReference type="PANTHER" id="PTHR14336:SF5">
    <property type="entry name" value="PLECKSTRIN HOMOLOGY DOMAIN-CONTAINING FAMILY A MEMBER 2"/>
    <property type="match status" value="1"/>
</dbReference>
<evidence type="ECO:0000259" key="2">
    <source>
        <dbReference type="PROSITE" id="PS50003"/>
    </source>
</evidence>
<comment type="caution">
    <text evidence="3">The sequence shown here is derived from an EMBL/GenBank/DDBJ whole genome shotgun (WGS) entry which is preliminary data.</text>
</comment>
<evidence type="ECO:0000313" key="3">
    <source>
        <dbReference type="EMBL" id="KAB0389993.1"/>
    </source>
</evidence>
<dbReference type="EMBL" id="SGJD01006144">
    <property type="protein sequence ID" value="KAB0389993.1"/>
    <property type="molecule type" value="Genomic_DNA"/>
</dbReference>
<accession>A0A643BQ28</accession>
<feature type="non-terminal residue" evidence="3">
    <location>
        <position position="514"/>
    </location>
</feature>
<dbReference type="FunFam" id="2.30.29.30:FF:000049">
    <property type="entry name" value="pleckstrin homology domain-containing family A member 1 isoform X1"/>
    <property type="match status" value="1"/>
</dbReference>
<dbReference type="InterPro" id="IPR051707">
    <property type="entry name" value="PI-Interact_SigTrans_Reg"/>
</dbReference>
<feature type="non-terminal residue" evidence="3">
    <location>
        <position position="1"/>
    </location>
</feature>
<dbReference type="CDD" id="cd13271">
    <property type="entry name" value="PH2_TAPP1_2"/>
    <property type="match status" value="1"/>
</dbReference>
<evidence type="ECO:0000313" key="4">
    <source>
        <dbReference type="Proteomes" id="UP000437017"/>
    </source>
</evidence>
<gene>
    <name evidence="3" type="ORF">E2I00_007348</name>
</gene>
<feature type="domain" description="PH" evidence="2">
    <location>
        <begin position="321"/>
        <end position="422"/>
    </location>
</feature>
<dbReference type="Proteomes" id="UP000437017">
    <property type="component" value="Unassembled WGS sequence"/>
</dbReference>
<organism evidence="3 4">
    <name type="scientific">Balaenoptera physalus</name>
    <name type="common">Fin whale</name>
    <name type="synonym">Balaena physalus</name>
    <dbReference type="NCBI Taxonomy" id="9770"/>
    <lineage>
        <taxon>Eukaryota</taxon>
        <taxon>Metazoa</taxon>
        <taxon>Chordata</taxon>
        <taxon>Craniata</taxon>
        <taxon>Vertebrata</taxon>
        <taxon>Euteleostomi</taxon>
        <taxon>Mammalia</taxon>
        <taxon>Eutheria</taxon>
        <taxon>Laurasiatheria</taxon>
        <taxon>Artiodactyla</taxon>
        <taxon>Whippomorpha</taxon>
        <taxon>Cetacea</taxon>
        <taxon>Mysticeti</taxon>
        <taxon>Balaenopteridae</taxon>
        <taxon>Balaenoptera</taxon>
    </lineage>
</organism>
<dbReference type="SUPFAM" id="SSF50729">
    <property type="entry name" value="PH domain-like"/>
    <property type="match status" value="2"/>
</dbReference>
<dbReference type="SMART" id="SM00233">
    <property type="entry name" value="PH"/>
    <property type="match status" value="2"/>
</dbReference>
<dbReference type="PROSITE" id="PS50003">
    <property type="entry name" value="PH_DOMAIN"/>
    <property type="match status" value="2"/>
</dbReference>
<dbReference type="InterPro" id="IPR001849">
    <property type="entry name" value="PH_domain"/>
</dbReference>